<reference evidence="2" key="1">
    <citation type="submission" date="2011-04" db="EMBL/GenBank/DDBJ databases">
        <title>The complete genome of Treponema brennaborense DSM 12168.</title>
        <authorList>
            <person name="Lucas S."/>
            <person name="Han J."/>
            <person name="Lapidus A."/>
            <person name="Bruce D."/>
            <person name="Goodwin L."/>
            <person name="Pitluck S."/>
            <person name="Peters L."/>
            <person name="Kyrpides N."/>
            <person name="Mavromatis K."/>
            <person name="Ivanova N."/>
            <person name="Mikhailova N."/>
            <person name="Pagani I."/>
            <person name="Teshima H."/>
            <person name="Detter J.C."/>
            <person name="Tapia R."/>
            <person name="Han C."/>
            <person name="Land M."/>
            <person name="Hauser L."/>
            <person name="Markowitz V."/>
            <person name="Cheng J.-F."/>
            <person name="Hugenholtz P."/>
            <person name="Woyke T."/>
            <person name="Wu D."/>
            <person name="Gronow S."/>
            <person name="Wellnitz S."/>
            <person name="Brambilla E."/>
            <person name="Klenk H.-P."/>
            <person name="Eisen J.A."/>
        </authorList>
    </citation>
    <scope>NUCLEOTIDE SEQUENCE [LARGE SCALE GENOMIC DNA]</scope>
    <source>
        <strain evidence="2">DSM 12168 / CIP 105900 / DD5/3</strain>
    </source>
</reference>
<gene>
    <name evidence="1" type="ordered locus">Trebr_1699</name>
</gene>
<dbReference type="Proteomes" id="UP000006546">
    <property type="component" value="Chromosome"/>
</dbReference>
<dbReference type="SUPFAM" id="SSF160527">
    <property type="entry name" value="V-type ATPase subunit E-like"/>
    <property type="match status" value="1"/>
</dbReference>
<name>F4LQ43_TREBD</name>
<dbReference type="OrthoDB" id="361972at2"/>
<dbReference type="EMBL" id="CP002696">
    <property type="protein sequence ID" value="AEE17121.1"/>
    <property type="molecule type" value="Genomic_DNA"/>
</dbReference>
<dbReference type="STRING" id="906968.Trebr_1699"/>
<sequence>MEELRSTEILDKEIHEDARKKAERILANTDAECQKILDDVAVRIAAVTQEKKTVYADKLAAVRKDADSSVPLEKERFLVSFEGKSVVSAINAYLRNLSEDKRLYLIGKLLKRFKPVVAGTRLNASVFGMKEAAARTLLAAEFGTDAILGCKAVPFEETALDSVAGLEIHEGIVLETEDKTIRCRVTLNELVEEILDTHSFELAETLFCGRLPQ</sequence>
<dbReference type="HOGENOM" id="CLU_1320395_0_0_12"/>
<protein>
    <submittedName>
        <fullName evidence="1">H+transporting two-sector ATPase E subunit</fullName>
    </submittedName>
</protein>
<dbReference type="RefSeq" id="WP_013758826.1">
    <property type="nucleotide sequence ID" value="NC_015500.1"/>
</dbReference>
<accession>F4LQ43</accession>
<evidence type="ECO:0000313" key="1">
    <source>
        <dbReference type="EMBL" id="AEE17121.1"/>
    </source>
</evidence>
<dbReference type="eggNOG" id="ENOG50301BP">
    <property type="taxonomic scope" value="Bacteria"/>
</dbReference>
<organism evidence="1 2">
    <name type="scientific">Treponema brennaborense (strain DSM 12168 / CIP 105900 / DD5/3)</name>
    <dbReference type="NCBI Taxonomy" id="906968"/>
    <lineage>
        <taxon>Bacteria</taxon>
        <taxon>Pseudomonadati</taxon>
        <taxon>Spirochaetota</taxon>
        <taxon>Spirochaetia</taxon>
        <taxon>Spirochaetales</taxon>
        <taxon>Treponemataceae</taxon>
        <taxon>Treponema</taxon>
    </lineage>
</organism>
<evidence type="ECO:0000313" key="2">
    <source>
        <dbReference type="Proteomes" id="UP000006546"/>
    </source>
</evidence>
<dbReference type="KEGG" id="tbe:Trebr_1699"/>
<proteinExistence type="predicted"/>
<keyword evidence="2" id="KW-1185">Reference proteome</keyword>
<dbReference type="AlphaFoldDB" id="F4LQ43"/>